<evidence type="ECO:0000256" key="1">
    <source>
        <dbReference type="ARBA" id="ARBA00022443"/>
    </source>
</evidence>
<name>A0A4R6MDV4_9GAMM</name>
<dbReference type="Pfam" id="PF00018">
    <property type="entry name" value="SH3_1"/>
    <property type="match status" value="1"/>
</dbReference>
<gene>
    <name evidence="3" type="ORF">DFP79_0713</name>
</gene>
<protein>
    <submittedName>
        <fullName evidence="3">SH3 domain-containing protein</fullName>
    </submittedName>
</protein>
<dbReference type="PIRSF" id="PIRSF034961">
    <property type="entry name" value="UCP034961_SH3_2"/>
    <property type="match status" value="1"/>
</dbReference>
<keyword evidence="4" id="KW-1185">Reference proteome</keyword>
<feature type="domain" description="SH3" evidence="2">
    <location>
        <begin position="2"/>
        <end position="64"/>
    </location>
</feature>
<comment type="caution">
    <text evidence="3">The sequence shown here is derived from an EMBL/GenBank/DDBJ whole genome shotgun (WGS) entry which is preliminary data.</text>
</comment>
<dbReference type="EMBL" id="SNXC01000009">
    <property type="protein sequence ID" value="TDO99724.1"/>
    <property type="molecule type" value="Genomic_DNA"/>
</dbReference>
<accession>A0A4R6MDV4</accession>
<dbReference type="Pfam" id="PF07653">
    <property type="entry name" value="SH3_2"/>
    <property type="match status" value="1"/>
</dbReference>
<proteinExistence type="predicted"/>
<dbReference type="SMART" id="SM00326">
    <property type="entry name" value="SH3"/>
    <property type="match status" value="2"/>
</dbReference>
<evidence type="ECO:0000313" key="4">
    <source>
        <dbReference type="Proteomes" id="UP000294656"/>
    </source>
</evidence>
<dbReference type="CDD" id="cd00174">
    <property type="entry name" value="SH3"/>
    <property type="match status" value="1"/>
</dbReference>
<dbReference type="InterPro" id="IPR014593">
    <property type="entry name" value="UCP034961_SH3_2"/>
</dbReference>
<dbReference type="Gene3D" id="2.30.30.40">
    <property type="entry name" value="SH3 Domains"/>
    <property type="match status" value="2"/>
</dbReference>
<organism evidence="3 4">
    <name type="scientific">Marinomonas balearica</name>
    <dbReference type="NCBI Taxonomy" id="491947"/>
    <lineage>
        <taxon>Bacteria</taxon>
        <taxon>Pseudomonadati</taxon>
        <taxon>Pseudomonadota</taxon>
        <taxon>Gammaproteobacteria</taxon>
        <taxon>Oceanospirillales</taxon>
        <taxon>Oceanospirillaceae</taxon>
        <taxon>Marinomonas</taxon>
    </lineage>
</organism>
<keyword evidence="1" id="KW-0728">SH3 domain</keyword>
<evidence type="ECO:0000313" key="3">
    <source>
        <dbReference type="EMBL" id="TDO99724.1"/>
    </source>
</evidence>
<dbReference type="AlphaFoldDB" id="A0A4R6MDV4"/>
<dbReference type="PROSITE" id="PS50002">
    <property type="entry name" value="SH3"/>
    <property type="match status" value="1"/>
</dbReference>
<dbReference type="Proteomes" id="UP000294656">
    <property type="component" value="Unassembled WGS sequence"/>
</dbReference>
<dbReference type="InterPro" id="IPR001452">
    <property type="entry name" value="SH3_domain"/>
</dbReference>
<sequence length="123" mass="13759">MNVGMKVRVIDSHVSNYPNPIQFQPGDMLILGELDLEYEGWIRVETSDGNRGWAPVQYIEAKPGAVVGYASCPYNARELDINSQDILIVLQELNEWYCVENEAGETGWVPVQCTSLLDDPATK</sequence>
<evidence type="ECO:0000259" key="2">
    <source>
        <dbReference type="PROSITE" id="PS50002"/>
    </source>
</evidence>
<dbReference type="InterPro" id="IPR036028">
    <property type="entry name" value="SH3-like_dom_sf"/>
</dbReference>
<reference evidence="3 4" key="1">
    <citation type="submission" date="2019-03" db="EMBL/GenBank/DDBJ databases">
        <title>Genomic Encyclopedia of Type Strains, Phase III (KMG-III): the genomes of soil and plant-associated and newly described type strains.</title>
        <authorList>
            <person name="Whitman W."/>
        </authorList>
    </citation>
    <scope>NUCLEOTIDE SEQUENCE [LARGE SCALE GENOMIC DNA]</scope>
    <source>
        <strain evidence="3 4">CECT 7378</strain>
    </source>
</reference>
<dbReference type="SUPFAM" id="SSF50044">
    <property type="entry name" value="SH3-domain"/>
    <property type="match status" value="2"/>
</dbReference>